<dbReference type="EMBL" id="JACHXU010000023">
    <property type="protein sequence ID" value="MBB3209347.1"/>
    <property type="molecule type" value="Genomic_DNA"/>
</dbReference>
<organism evidence="1 2">
    <name type="scientific">Aporhodopirellula rubra</name>
    <dbReference type="NCBI Taxonomy" id="980271"/>
    <lineage>
        <taxon>Bacteria</taxon>
        <taxon>Pseudomonadati</taxon>
        <taxon>Planctomycetota</taxon>
        <taxon>Planctomycetia</taxon>
        <taxon>Pirellulales</taxon>
        <taxon>Pirellulaceae</taxon>
        <taxon>Aporhodopirellula</taxon>
    </lineage>
</organism>
<name>A0A7W5H777_9BACT</name>
<sequence length="39" mass="4306">MKRGLPTIAYSICMHNSSDGPSYCAYSEADSLEMSMDNE</sequence>
<dbReference type="AlphaFoldDB" id="A0A7W5H777"/>
<evidence type="ECO:0000313" key="1">
    <source>
        <dbReference type="EMBL" id="MBB3209347.1"/>
    </source>
</evidence>
<dbReference type="Proteomes" id="UP000536179">
    <property type="component" value="Unassembled WGS sequence"/>
</dbReference>
<accession>A0A7W5H777</accession>
<proteinExistence type="predicted"/>
<evidence type="ECO:0000313" key="2">
    <source>
        <dbReference type="Proteomes" id="UP000536179"/>
    </source>
</evidence>
<comment type="caution">
    <text evidence="1">The sequence shown here is derived from an EMBL/GenBank/DDBJ whole genome shotgun (WGS) entry which is preliminary data.</text>
</comment>
<protein>
    <submittedName>
        <fullName evidence="1">Uncharacterized protein</fullName>
    </submittedName>
</protein>
<reference evidence="1 2" key="1">
    <citation type="submission" date="2020-08" db="EMBL/GenBank/DDBJ databases">
        <title>Genomic Encyclopedia of Type Strains, Phase III (KMG-III): the genomes of soil and plant-associated and newly described type strains.</title>
        <authorList>
            <person name="Whitman W."/>
        </authorList>
    </citation>
    <scope>NUCLEOTIDE SEQUENCE [LARGE SCALE GENOMIC DNA]</scope>
    <source>
        <strain evidence="1 2">CECT 8075</strain>
    </source>
</reference>
<keyword evidence="2" id="KW-1185">Reference proteome</keyword>
<gene>
    <name evidence="1" type="ORF">FHS27_005187</name>
</gene>